<organism evidence="3 6">
    <name type="scientific">Acinetobacter wanghuae</name>
    <dbReference type="NCBI Taxonomy" id="2662362"/>
    <lineage>
        <taxon>Bacteria</taxon>
        <taxon>Pseudomonadati</taxon>
        <taxon>Pseudomonadota</taxon>
        <taxon>Gammaproteobacteria</taxon>
        <taxon>Moraxellales</taxon>
        <taxon>Moraxellaceae</taxon>
        <taxon>Acinetobacter</taxon>
    </lineage>
</organism>
<dbReference type="HAMAP" id="MF_00048">
    <property type="entry name" value="UPF0102"/>
    <property type="match status" value="1"/>
</dbReference>
<dbReference type="NCBIfam" id="TIGR00252">
    <property type="entry name" value="YraN family protein"/>
    <property type="match status" value="1"/>
</dbReference>
<dbReference type="AlphaFoldDB" id="A0A5Q0P1L1"/>
<evidence type="ECO:0000313" key="4">
    <source>
        <dbReference type="EMBL" id="QGA10664.1"/>
    </source>
</evidence>
<dbReference type="EMBL" id="CP045650">
    <property type="protein sequence ID" value="QGA10664.1"/>
    <property type="molecule type" value="Genomic_DNA"/>
</dbReference>
<accession>A0A5Q0P1L1</accession>
<dbReference type="InterPro" id="IPR003509">
    <property type="entry name" value="UPF0102_YraN-like"/>
</dbReference>
<dbReference type="Gene3D" id="3.40.1350.10">
    <property type="match status" value="1"/>
</dbReference>
<dbReference type="Proteomes" id="UP000480556">
    <property type="component" value="Unassembled WGS sequence"/>
</dbReference>
<dbReference type="GO" id="GO:0003676">
    <property type="term" value="F:nucleic acid binding"/>
    <property type="evidence" value="ECO:0007669"/>
    <property type="project" value="InterPro"/>
</dbReference>
<evidence type="ECO:0000313" key="6">
    <source>
        <dbReference type="Proteomes" id="UP000480556"/>
    </source>
</evidence>
<sequence>MSDRAAALGRWAEQAAFDLMQQHGFLMVAKNYHSRYGELDLIVQREQELVFVEVKARAQTQYAHAIESISYTKQKKMVRTAFCFLEQHPEFQAFYYRFDVICFDFNQQFSKNIQHDFTKYPYDVQWIENAFTFDPELINL</sequence>
<evidence type="ECO:0000256" key="1">
    <source>
        <dbReference type="ARBA" id="ARBA00006738"/>
    </source>
</evidence>
<dbReference type="InterPro" id="IPR011856">
    <property type="entry name" value="tRNA_endonuc-like_dom_sf"/>
</dbReference>
<dbReference type="NCBIfam" id="NF009150">
    <property type="entry name" value="PRK12497.1-3"/>
    <property type="match status" value="1"/>
</dbReference>
<keyword evidence="5" id="KW-1185">Reference proteome</keyword>
<dbReference type="SUPFAM" id="SSF52980">
    <property type="entry name" value="Restriction endonuclease-like"/>
    <property type="match status" value="1"/>
</dbReference>
<evidence type="ECO:0000313" key="3">
    <source>
        <dbReference type="EMBL" id="MQW92167.1"/>
    </source>
</evidence>
<name>A0A5Q0P1L1_9GAMM</name>
<comment type="similarity">
    <text evidence="1 2">Belongs to the UPF0102 family.</text>
</comment>
<dbReference type="Proteomes" id="UP000327478">
    <property type="component" value="Chromosome"/>
</dbReference>
<dbReference type="PANTHER" id="PTHR34039">
    <property type="entry name" value="UPF0102 PROTEIN YRAN"/>
    <property type="match status" value="1"/>
</dbReference>
<dbReference type="RefSeq" id="WP_153371064.1">
    <property type="nucleotide sequence ID" value="NZ_CP045650.1"/>
</dbReference>
<dbReference type="Pfam" id="PF02021">
    <property type="entry name" value="UPF0102"/>
    <property type="match status" value="1"/>
</dbReference>
<proteinExistence type="inferred from homology"/>
<evidence type="ECO:0000256" key="2">
    <source>
        <dbReference type="HAMAP-Rule" id="MF_00048"/>
    </source>
</evidence>
<protein>
    <recommendedName>
        <fullName evidence="2">UPF0102 protein GFH30_04290</fullName>
    </recommendedName>
</protein>
<gene>
    <name evidence="4" type="ORF">GFH30_04290</name>
    <name evidence="3" type="ORF">GHJ48_07145</name>
</gene>
<evidence type="ECO:0000313" key="5">
    <source>
        <dbReference type="Proteomes" id="UP000327478"/>
    </source>
</evidence>
<dbReference type="PANTHER" id="PTHR34039:SF1">
    <property type="entry name" value="UPF0102 PROTEIN YRAN"/>
    <property type="match status" value="1"/>
</dbReference>
<dbReference type="InterPro" id="IPR011335">
    <property type="entry name" value="Restrct_endonuc-II-like"/>
</dbReference>
<reference evidence="5 6" key="1">
    <citation type="submission" date="2019-10" db="EMBL/GenBank/DDBJ databases">
        <authorList>
            <person name="Dong K."/>
        </authorList>
    </citation>
    <scope>NUCLEOTIDE SEQUENCE [LARGE SCALE GENOMIC DNA]</scope>
    <source>
        <strain evidence="5">dk386</strain>
        <strain evidence="4">Dk386</strain>
        <strain evidence="3">Dk771</strain>
        <strain evidence="6">dk771</strain>
    </source>
</reference>
<dbReference type="EMBL" id="WITK01000010">
    <property type="protein sequence ID" value="MQW92167.1"/>
    <property type="molecule type" value="Genomic_DNA"/>
</dbReference>